<evidence type="ECO:0000313" key="2">
    <source>
        <dbReference type="Proteomes" id="UP001281761"/>
    </source>
</evidence>
<organism evidence="1 2">
    <name type="scientific">Blattamonas nauphoetae</name>
    <dbReference type="NCBI Taxonomy" id="2049346"/>
    <lineage>
        <taxon>Eukaryota</taxon>
        <taxon>Metamonada</taxon>
        <taxon>Preaxostyla</taxon>
        <taxon>Oxymonadida</taxon>
        <taxon>Blattamonas</taxon>
    </lineage>
</organism>
<protein>
    <submittedName>
        <fullName evidence="1">Uncharacterized protein</fullName>
    </submittedName>
</protein>
<gene>
    <name evidence="1" type="ORF">BLNAU_23321</name>
</gene>
<evidence type="ECO:0000313" key="1">
    <source>
        <dbReference type="EMBL" id="KAK2941773.1"/>
    </source>
</evidence>
<comment type="caution">
    <text evidence="1">The sequence shown here is derived from an EMBL/GenBank/DDBJ whole genome shotgun (WGS) entry which is preliminary data.</text>
</comment>
<proteinExistence type="predicted"/>
<dbReference type="EMBL" id="JARBJD010000467">
    <property type="protein sequence ID" value="KAK2941773.1"/>
    <property type="molecule type" value="Genomic_DNA"/>
</dbReference>
<accession>A0ABQ9WR20</accession>
<name>A0ABQ9WR20_9EUKA</name>
<keyword evidence="2" id="KW-1185">Reference proteome</keyword>
<sequence length="159" mass="17892">MILQKAVTPSSQFLTFLISNRYQLHGWLLDYFMTLLRSLLEFGPFHRPTLEFVLASPIVMAFSSSLSSIETDDRLHNTLETINNSLTEWKKEGPEVVQSGKRVMQALISEGFEDTLEQMMKHEKNGLYCAASRMTPTRFCGLSSDVGNAVIAAADEQIL</sequence>
<reference evidence="1 2" key="1">
    <citation type="journal article" date="2022" name="bioRxiv">
        <title>Genomics of Preaxostyla Flagellates Illuminates Evolutionary Transitions and the Path Towards Mitochondrial Loss.</title>
        <authorList>
            <person name="Novak L.V.F."/>
            <person name="Treitli S.C."/>
            <person name="Pyrih J."/>
            <person name="Halakuc P."/>
            <person name="Pipaliya S.V."/>
            <person name="Vacek V."/>
            <person name="Brzon O."/>
            <person name="Soukal P."/>
            <person name="Eme L."/>
            <person name="Dacks J.B."/>
            <person name="Karnkowska A."/>
            <person name="Elias M."/>
            <person name="Hampl V."/>
        </authorList>
    </citation>
    <scope>NUCLEOTIDE SEQUENCE [LARGE SCALE GENOMIC DNA]</scope>
    <source>
        <strain evidence="1">NAU3</strain>
        <tissue evidence="1">Gut</tissue>
    </source>
</reference>
<dbReference type="Proteomes" id="UP001281761">
    <property type="component" value="Unassembled WGS sequence"/>
</dbReference>